<feature type="region of interest" description="Disordered" evidence="2">
    <location>
        <begin position="1140"/>
        <end position="1160"/>
    </location>
</feature>
<evidence type="ECO:0000313" key="4">
    <source>
        <dbReference type="EMBL" id="CAE7944865.1"/>
    </source>
</evidence>
<protein>
    <recommendedName>
        <fullName evidence="3">PDZ domain-containing protein</fullName>
    </recommendedName>
</protein>
<feature type="coiled-coil region" evidence="1">
    <location>
        <begin position="11"/>
        <end position="94"/>
    </location>
</feature>
<feature type="compositionally biased region" description="Polar residues" evidence="2">
    <location>
        <begin position="1042"/>
        <end position="1087"/>
    </location>
</feature>
<feature type="region of interest" description="Disordered" evidence="2">
    <location>
        <begin position="1426"/>
        <end position="1497"/>
    </location>
</feature>
<dbReference type="InterPro" id="IPR036034">
    <property type="entry name" value="PDZ_sf"/>
</dbReference>
<keyword evidence="5" id="KW-1185">Reference proteome</keyword>
<feature type="compositionally biased region" description="Low complexity" evidence="2">
    <location>
        <begin position="754"/>
        <end position="763"/>
    </location>
</feature>
<dbReference type="Gene3D" id="2.30.42.10">
    <property type="match status" value="2"/>
</dbReference>
<keyword evidence="1" id="KW-0175">Coiled coil</keyword>
<sequence length="1636" mass="180305">SAIESEDGKQVRQLQEQLSRQESELQRLMVELEDANVALAAKDEKLDSPSSRASFQISPSYWETVELQALKEELQQRDAEVQRLRTSLADAETKIPNIKDGEETLKATVPKSVNHWGFRLQRGLVYEVKKGGWAEAVSLRLGDRLLTMQGRPTADYSREEFDRRQAEVKSERPLQLKFQRGGRRQAEEVASTKIQANWKGKKARKLPQIEARLRIGDGEILTATAEGRAELGFKLEHWPPAPRVLVLSVRRGGWAGGVGMKPGDELLTVKGHSLQHLDRGKFQKLVDKERPLEITFCRGTKEDVQRIASSKIQAGWRQRRVEEGSAPNAASHPPAAPSQERIFAMISESTEGATASELKGQLAERERELRILRQEFSKAESMFQTSLRDISTDSSNSAVELASLKAQLVVEQSKAAKCQSDTAAKTTNLSAKLQVEQRKSEALETRLIQAAPQLAVLGEKRGHSELFLWVRPDPLSCMCSFDSETSRVDGLSCWGCAQHEEMQEVIHQEQMSEITDFLTEKQQELRLSDTDLLEMSEMKELKERLAEEQAKVSQAERKLVKSWSDQRAIDLQWQAEVAARDERLKEVQKDLAKAEWWASLSKRSPQHKEILDIKEELSMEQSRASRAERRLAEAQDAARLLEEMQTLQDALNHEEACVLQMKTALIHAQAQRQLTAEVATQIQAAADATAKGNLEQLSWEFGRQQRELQKVMSEDAAAVKMQARTRGNQARKQVAVMKASKKAEIQPTESAEDPIPGATTGPPSSTPPESKKQEKDQKALDSETLELRAKLTTALTDSAQSGALAEGLEKVYGKPSRAVQTLRKEVAALRNKLSLAEASRAVTPPSTPSRRTPAKKKLQQSPSSVRFAMDEAAEGALPPASASGGQDAKVKQSEDRAQIFQEEAANFSKQMEQMRKEQVKMKQELDEAKVSWTMPPYGINSVFSQPPSQGRAAPYPSKTTWAPQHQQTSPEWVSRQSPPVTTQVVESPKGRKGGYGGAGGYGPSRSGLSASVQAVAARLEAGSKGPTAGRDWTSHAGGCGGQSESYLQQVKQKLSGTAKTSTAHVTHSQPDQPATSNVGTRLATQGSALKALSERLGRARGTPGGSQPKSKAKATFPAVAESFWPKSGTLALRVCSEETLRRRDSNRKRDSGVRSEREKTDKAIYLGEISAKESMLEKAQEEIRALQDQKADAEKELQMIRNENSSYSPPELQEQAETRQLQCALNMQEELSTELRRRLWEARDELTAAKSMGWQPEVPVPPKAAETRSSPKAEPQELQALPSAETDLGSVPTVEVTQNEDSAVRQAFRHEQEVAQNLRLELREVETAAVATAEAAEARILQIEAMDRRGRVALHMAETAAEKEVVLKQDAIKAACEAEAVLDQARGAEQRLRHEIYEQSQAAFRESAVCDGLRRALMNSVEQEMAQEALHAARTQPASNPIPERSSDPASKPAQRPGEAPGGSLGGRGAQPSQPSPPRASQLFATKLSNREDLKHDLMSPVDVKSWMEPSMISQPSLLSAAASEAASLRKEAEQLRKEVKHWRASRPARAEPTAPSEAWPASPERVSSTPAPASATSPRAACGTLRTDSEQGLNREDSWRRGSEASLAQTQVPSPRSQLPKLHEQPPPRPPPGRT</sequence>
<feature type="compositionally biased region" description="Polar residues" evidence="2">
    <location>
        <begin position="957"/>
        <end position="985"/>
    </location>
</feature>
<dbReference type="Proteomes" id="UP000601435">
    <property type="component" value="Unassembled WGS sequence"/>
</dbReference>
<feature type="coiled-coil region" evidence="1">
    <location>
        <begin position="1169"/>
        <end position="1203"/>
    </location>
</feature>
<dbReference type="InterPro" id="IPR001478">
    <property type="entry name" value="PDZ"/>
</dbReference>
<gene>
    <name evidence="4" type="ORF">SNEC2469_LOCUS35435</name>
</gene>
<feature type="compositionally biased region" description="Low complexity" evidence="2">
    <location>
        <begin position="1568"/>
        <end position="1582"/>
    </location>
</feature>
<feature type="compositionally biased region" description="Basic and acidic residues" evidence="2">
    <location>
        <begin position="769"/>
        <end position="789"/>
    </location>
</feature>
<dbReference type="EMBL" id="CAJNJA010102497">
    <property type="protein sequence ID" value="CAE7944865.1"/>
    <property type="molecule type" value="Genomic_DNA"/>
</dbReference>
<feature type="region of interest" description="Disordered" evidence="2">
    <location>
        <begin position="831"/>
        <end position="895"/>
    </location>
</feature>
<feature type="region of interest" description="Disordered" evidence="2">
    <location>
        <begin position="1251"/>
        <end position="1288"/>
    </location>
</feature>
<feature type="domain" description="PDZ" evidence="3">
    <location>
        <begin position="106"/>
        <end position="160"/>
    </location>
</feature>
<feature type="compositionally biased region" description="Basic and acidic residues" evidence="2">
    <location>
        <begin position="1265"/>
        <end position="1275"/>
    </location>
</feature>
<evidence type="ECO:0000256" key="2">
    <source>
        <dbReference type="SAM" id="MobiDB-lite"/>
    </source>
</evidence>
<evidence type="ECO:0000313" key="5">
    <source>
        <dbReference type="Proteomes" id="UP000601435"/>
    </source>
</evidence>
<feature type="domain" description="PDZ" evidence="3">
    <location>
        <begin position="220"/>
        <end position="277"/>
    </location>
</feature>
<comment type="caution">
    <text evidence="4">The sequence shown here is derived from an EMBL/GenBank/DDBJ whole genome shotgun (WGS) entry which is preliminary data.</text>
</comment>
<proteinExistence type="predicted"/>
<feature type="non-terminal residue" evidence="4">
    <location>
        <position position="1636"/>
    </location>
</feature>
<dbReference type="SMART" id="SM00228">
    <property type="entry name" value="PDZ"/>
    <property type="match status" value="2"/>
</dbReference>
<feature type="coiled-coil region" evidence="1">
    <location>
        <begin position="355"/>
        <end position="382"/>
    </location>
</feature>
<dbReference type="PROSITE" id="PS50096">
    <property type="entry name" value="IQ"/>
    <property type="match status" value="2"/>
</dbReference>
<feature type="region of interest" description="Disordered" evidence="2">
    <location>
        <begin position="1537"/>
        <end position="1636"/>
    </location>
</feature>
<dbReference type="InterPro" id="IPR000048">
    <property type="entry name" value="IQ_motif_EF-hand-BS"/>
</dbReference>
<feature type="region of interest" description="Disordered" evidence="2">
    <location>
        <begin position="941"/>
        <end position="1009"/>
    </location>
</feature>
<dbReference type="SUPFAM" id="SSF50156">
    <property type="entry name" value="PDZ domain-like"/>
    <property type="match status" value="2"/>
</dbReference>
<feature type="compositionally biased region" description="Polar residues" evidence="2">
    <location>
        <begin position="1607"/>
        <end position="1618"/>
    </location>
</feature>
<dbReference type="PANTHER" id="PTHR23159">
    <property type="entry name" value="CENTROSOMAL PROTEIN 2"/>
    <property type="match status" value="1"/>
</dbReference>
<feature type="region of interest" description="Disordered" evidence="2">
    <location>
        <begin position="722"/>
        <end position="817"/>
    </location>
</feature>
<feature type="compositionally biased region" description="Gly residues" evidence="2">
    <location>
        <begin position="1460"/>
        <end position="1469"/>
    </location>
</feature>
<organism evidence="4 5">
    <name type="scientific">Symbiodinium necroappetens</name>
    <dbReference type="NCBI Taxonomy" id="1628268"/>
    <lineage>
        <taxon>Eukaryota</taxon>
        <taxon>Sar</taxon>
        <taxon>Alveolata</taxon>
        <taxon>Dinophyceae</taxon>
        <taxon>Suessiales</taxon>
        <taxon>Symbiodiniaceae</taxon>
        <taxon>Symbiodinium</taxon>
    </lineage>
</organism>
<feature type="compositionally biased region" description="Gly residues" evidence="2">
    <location>
        <begin position="993"/>
        <end position="1002"/>
    </location>
</feature>
<accession>A0A813CJ53</accession>
<dbReference type="Pfam" id="PF00612">
    <property type="entry name" value="IQ"/>
    <property type="match status" value="2"/>
</dbReference>
<reference evidence="4" key="1">
    <citation type="submission" date="2021-02" db="EMBL/GenBank/DDBJ databases">
        <authorList>
            <person name="Dougan E. K."/>
            <person name="Rhodes N."/>
            <person name="Thang M."/>
            <person name="Chan C."/>
        </authorList>
    </citation>
    <scope>NUCLEOTIDE SEQUENCE</scope>
</reference>
<feature type="region of interest" description="Disordered" evidence="2">
    <location>
        <begin position="316"/>
        <end position="337"/>
    </location>
</feature>
<feature type="coiled-coil region" evidence="1">
    <location>
        <begin position="610"/>
        <end position="657"/>
    </location>
</feature>
<feature type="compositionally biased region" description="Low complexity" evidence="2">
    <location>
        <begin position="838"/>
        <end position="851"/>
    </location>
</feature>
<evidence type="ECO:0000259" key="3">
    <source>
        <dbReference type="PROSITE" id="PS50106"/>
    </source>
</evidence>
<feature type="compositionally biased region" description="Basic and acidic residues" evidence="2">
    <location>
        <begin position="1588"/>
        <end position="1604"/>
    </location>
</feature>
<dbReference type="OrthoDB" id="449341at2759"/>
<feature type="region of interest" description="Disordered" evidence="2">
    <location>
        <begin position="1021"/>
        <end position="1114"/>
    </location>
</feature>
<dbReference type="SMART" id="SM00015">
    <property type="entry name" value="IQ"/>
    <property type="match status" value="2"/>
</dbReference>
<name>A0A813CJ53_9DINO</name>
<dbReference type="PROSITE" id="PS50106">
    <property type="entry name" value="PDZ"/>
    <property type="match status" value="2"/>
</dbReference>
<evidence type="ECO:0000256" key="1">
    <source>
        <dbReference type="SAM" id="Coils"/>
    </source>
</evidence>
<dbReference type="PANTHER" id="PTHR23159:SF66">
    <property type="entry name" value="OS04G0158400 PROTEIN"/>
    <property type="match status" value="1"/>
</dbReference>